<proteinExistence type="predicted"/>
<feature type="compositionally biased region" description="Acidic residues" evidence="2">
    <location>
        <begin position="56"/>
        <end position="65"/>
    </location>
</feature>
<comment type="caution">
    <text evidence="3">The sequence shown here is derived from an EMBL/GenBank/DDBJ whole genome shotgun (WGS) entry which is preliminary data.</text>
</comment>
<evidence type="ECO:0000256" key="2">
    <source>
        <dbReference type="SAM" id="MobiDB-lite"/>
    </source>
</evidence>
<accession>A0A4T0X083</accession>
<organism evidence="3 4">
    <name type="scientific">Pichia inconspicua</name>
    <dbReference type="NCBI Taxonomy" id="52247"/>
    <lineage>
        <taxon>Eukaryota</taxon>
        <taxon>Fungi</taxon>
        <taxon>Dikarya</taxon>
        <taxon>Ascomycota</taxon>
        <taxon>Saccharomycotina</taxon>
        <taxon>Pichiomycetes</taxon>
        <taxon>Pichiales</taxon>
        <taxon>Pichiaceae</taxon>
        <taxon>Pichia</taxon>
    </lineage>
</organism>
<dbReference type="EMBL" id="SELW01000485">
    <property type="protein sequence ID" value="TID24762.1"/>
    <property type="molecule type" value="Genomic_DNA"/>
</dbReference>
<dbReference type="PANTHER" id="PTHR12069">
    <property type="entry name" value="DNA-DIRECTED RNA POLYMERASES III 80 KDA POLYPEPTIDE RNA POLYMERASE III SUBUNIT 5"/>
    <property type="match status" value="1"/>
</dbReference>
<dbReference type="GO" id="GO:0005666">
    <property type="term" value="C:RNA polymerase III complex"/>
    <property type="evidence" value="ECO:0007669"/>
    <property type="project" value="TreeGrafter"/>
</dbReference>
<evidence type="ECO:0000313" key="4">
    <source>
        <dbReference type="Proteomes" id="UP000307173"/>
    </source>
</evidence>
<evidence type="ECO:0000256" key="1">
    <source>
        <dbReference type="SAM" id="Coils"/>
    </source>
</evidence>
<evidence type="ECO:0008006" key="5">
    <source>
        <dbReference type="Google" id="ProtNLM"/>
    </source>
</evidence>
<keyword evidence="4" id="KW-1185">Reference proteome</keyword>
<dbReference type="GO" id="GO:0042797">
    <property type="term" value="P:tRNA transcription by RNA polymerase III"/>
    <property type="evidence" value="ECO:0007669"/>
    <property type="project" value="TreeGrafter"/>
</dbReference>
<reference evidence="3 4" key="1">
    <citation type="journal article" date="2019" name="Front. Genet.">
        <title>Whole-Genome Sequencing of the Opportunistic Yeast Pathogen Candida inconspicua Uncovers Its Hybrid Origin.</title>
        <authorList>
            <person name="Mixao V."/>
            <person name="Hansen A.P."/>
            <person name="Saus E."/>
            <person name="Boekhout T."/>
            <person name="Lass-Florl C."/>
            <person name="Gabaldon T."/>
        </authorList>
    </citation>
    <scope>NUCLEOTIDE SEQUENCE [LARGE SCALE GENOMIC DNA]</scope>
    <source>
        <strain evidence="3 4">CBS 180</strain>
    </source>
</reference>
<dbReference type="AlphaFoldDB" id="A0A4T0X083"/>
<evidence type="ECO:0000313" key="3">
    <source>
        <dbReference type="EMBL" id="TID24762.1"/>
    </source>
</evidence>
<feature type="coiled-coil region" evidence="1">
    <location>
        <begin position="246"/>
        <end position="277"/>
    </location>
</feature>
<sequence length="361" mass="40870">MTSLFVSEEIEETAEVKLEPGVEVSESMEVDRVDIKIEGEIQDKKNEDLSVYQEDSASESEDEDDPIIDTIPVHLNSNFTKKHYGEEGKSPLAPLLLQFPNKSGKSKLTQAHISALHRMQIKHESGVVELRLPLHTDSFFSGNISEKYGITEQFLRGVIIHDEPKGTIFEGRIPSMSVINKKDEETDSKDQIKQEISSNIGSNTIRTQPGSVGGSRYLIGLQDEEGHMHLTPISDTCMLRPHFSYIDEAKMNKLEREKEIERELNENVNNEKNIEKNDEDRKKTASVVTMSAKSTKENIPRLGGALMSAKLEKEEEGKSYEIIKCDGEFIGEQFFDDSGKKLHSKLNQEEYLDLLLRQTQL</sequence>
<protein>
    <recommendedName>
        <fullName evidence="5">DNA-directed RNA polymerase III subunit RPC5</fullName>
    </recommendedName>
</protein>
<gene>
    <name evidence="3" type="ORF">CANINC_002986</name>
</gene>
<dbReference type="STRING" id="52247.A0A4T0X083"/>
<dbReference type="PANTHER" id="PTHR12069:SF0">
    <property type="entry name" value="DNA-DIRECTED RNA POLYMERASE III SUBUNIT RPC5"/>
    <property type="match status" value="1"/>
</dbReference>
<feature type="region of interest" description="Disordered" evidence="2">
    <location>
        <begin position="39"/>
        <end position="65"/>
    </location>
</feature>
<dbReference type="InterPro" id="IPR006886">
    <property type="entry name" value="RNA_pol_III_Rpc5"/>
</dbReference>
<dbReference type="Proteomes" id="UP000307173">
    <property type="component" value="Unassembled WGS sequence"/>
</dbReference>
<name>A0A4T0X083_9ASCO</name>
<dbReference type="OrthoDB" id="340681at2759"/>
<dbReference type="Pfam" id="PF04801">
    <property type="entry name" value="RPC5"/>
    <property type="match status" value="1"/>
</dbReference>
<keyword evidence="1" id="KW-0175">Coiled coil</keyword>
<feature type="compositionally biased region" description="Basic and acidic residues" evidence="2">
    <location>
        <begin position="39"/>
        <end position="48"/>
    </location>
</feature>